<dbReference type="InterPro" id="IPR029033">
    <property type="entry name" value="His_PPase_superfam"/>
</dbReference>
<dbReference type="Proteomes" id="UP001501521">
    <property type="component" value="Unassembled WGS sequence"/>
</dbReference>
<name>A0ABP9FSH9_9ACTN</name>
<evidence type="ECO:0000256" key="2">
    <source>
        <dbReference type="ARBA" id="ARBA00023235"/>
    </source>
</evidence>
<evidence type="ECO:0000313" key="3">
    <source>
        <dbReference type="EMBL" id="GAA4906746.1"/>
    </source>
</evidence>
<dbReference type="SUPFAM" id="SSF53254">
    <property type="entry name" value="Phosphoglycerate mutase-like"/>
    <property type="match status" value="1"/>
</dbReference>
<dbReference type="PANTHER" id="PTHR48100">
    <property type="entry name" value="BROAD-SPECIFICITY PHOSPHATASE YOR283W-RELATED"/>
    <property type="match status" value="1"/>
</dbReference>
<sequence length="198" mass="21916">MTFSHATRLVLLRHGETDHNAQGRFQGHADVPLNEKGRRQAEAARERLATYHFDAVHTSPLSRAVETARIARPEAELVMDERLMEINVGSWAGLTWAEVHALMPDYEAKYADGVDFRRSPEGETLAEVVERGRPAVLEIAERHDGGSVLVVSHGLFLNRVLHSLLGVEGRVLGSLTNAHHSELGYSHGAWRLLAHNVG</sequence>
<keyword evidence="2" id="KW-0413">Isomerase</keyword>
<protein>
    <submittedName>
        <fullName evidence="3">Alpha-ribazole phosphatase</fullName>
    </submittedName>
</protein>
<proteinExistence type="predicted"/>
<gene>
    <name evidence="3" type="primary">cobC_2</name>
    <name evidence="3" type="ORF">GCM10025789_27750</name>
</gene>
<dbReference type="RefSeq" id="WP_345583892.1">
    <property type="nucleotide sequence ID" value="NZ_BAABLV010000041.1"/>
</dbReference>
<accession>A0ABP9FSH9</accession>
<dbReference type="InterPro" id="IPR013078">
    <property type="entry name" value="His_Pase_superF_clade-1"/>
</dbReference>
<evidence type="ECO:0000256" key="1">
    <source>
        <dbReference type="ARBA" id="ARBA00023152"/>
    </source>
</evidence>
<comment type="caution">
    <text evidence="3">The sequence shown here is derived from an EMBL/GenBank/DDBJ whole genome shotgun (WGS) entry which is preliminary data.</text>
</comment>
<dbReference type="Gene3D" id="3.40.50.1240">
    <property type="entry name" value="Phosphoglycerate mutase-like"/>
    <property type="match status" value="1"/>
</dbReference>
<dbReference type="PANTHER" id="PTHR48100:SF1">
    <property type="entry name" value="HISTIDINE PHOSPHATASE FAMILY PROTEIN-RELATED"/>
    <property type="match status" value="1"/>
</dbReference>
<keyword evidence="4" id="KW-1185">Reference proteome</keyword>
<dbReference type="PROSITE" id="PS00175">
    <property type="entry name" value="PG_MUTASE"/>
    <property type="match status" value="1"/>
</dbReference>
<dbReference type="SMART" id="SM00855">
    <property type="entry name" value="PGAM"/>
    <property type="match status" value="1"/>
</dbReference>
<dbReference type="Pfam" id="PF00300">
    <property type="entry name" value="His_Phos_1"/>
    <property type="match status" value="1"/>
</dbReference>
<dbReference type="CDD" id="cd07067">
    <property type="entry name" value="HP_PGM_like"/>
    <property type="match status" value="1"/>
</dbReference>
<dbReference type="InterPro" id="IPR001345">
    <property type="entry name" value="PG/BPGM_mutase_AS"/>
</dbReference>
<organism evidence="3 4">
    <name type="scientific">Tessaracoccus lubricantis</name>
    <dbReference type="NCBI Taxonomy" id="545543"/>
    <lineage>
        <taxon>Bacteria</taxon>
        <taxon>Bacillati</taxon>
        <taxon>Actinomycetota</taxon>
        <taxon>Actinomycetes</taxon>
        <taxon>Propionibacteriales</taxon>
        <taxon>Propionibacteriaceae</taxon>
        <taxon>Tessaracoccus</taxon>
    </lineage>
</organism>
<evidence type="ECO:0000313" key="4">
    <source>
        <dbReference type="Proteomes" id="UP001501521"/>
    </source>
</evidence>
<reference evidence="4" key="1">
    <citation type="journal article" date="2019" name="Int. J. Syst. Evol. Microbiol.">
        <title>The Global Catalogue of Microorganisms (GCM) 10K type strain sequencing project: providing services to taxonomists for standard genome sequencing and annotation.</title>
        <authorList>
            <consortium name="The Broad Institute Genomics Platform"/>
            <consortium name="The Broad Institute Genome Sequencing Center for Infectious Disease"/>
            <person name="Wu L."/>
            <person name="Ma J."/>
        </authorList>
    </citation>
    <scope>NUCLEOTIDE SEQUENCE [LARGE SCALE GENOMIC DNA]</scope>
    <source>
        <strain evidence="4">JCM 19125</strain>
    </source>
</reference>
<dbReference type="InterPro" id="IPR050275">
    <property type="entry name" value="PGM_Phosphatase"/>
</dbReference>
<dbReference type="EMBL" id="BAABLV010000041">
    <property type="protein sequence ID" value="GAA4906746.1"/>
    <property type="molecule type" value="Genomic_DNA"/>
</dbReference>
<keyword evidence="1" id="KW-0324">Glycolysis</keyword>